<evidence type="ECO:0000313" key="5">
    <source>
        <dbReference type="Proteomes" id="UP000030661"/>
    </source>
</evidence>
<dbReference type="Pfam" id="PF00076">
    <property type="entry name" value="RRM_1"/>
    <property type="match status" value="1"/>
</dbReference>
<dbReference type="InterPro" id="IPR000504">
    <property type="entry name" value="RRM_dom"/>
</dbReference>
<evidence type="ECO:0000259" key="3">
    <source>
        <dbReference type="PROSITE" id="PS50102"/>
    </source>
</evidence>
<proteinExistence type="predicted"/>
<feature type="region of interest" description="Disordered" evidence="2">
    <location>
        <begin position="68"/>
        <end position="127"/>
    </location>
</feature>
<dbReference type="InterPro" id="IPR050502">
    <property type="entry name" value="Euk_RNA-bind_prot"/>
</dbReference>
<evidence type="ECO:0000313" key="4">
    <source>
        <dbReference type="EMBL" id="GAK57240.1"/>
    </source>
</evidence>
<evidence type="ECO:0000256" key="1">
    <source>
        <dbReference type="ARBA" id="ARBA00022884"/>
    </source>
</evidence>
<accession>A0A081BY35</accession>
<organism evidence="4">
    <name type="scientific">Vecturithrix granuli</name>
    <dbReference type="NCBI Taxonomy" id="1499967"/>
    <lineage>
        <taxon>Bacteria</taxon>
        <taxon>Candidatus Moduliflexota</taxon>
        <taxon>Candidatus Vecturitrichia</taxon>
        <taxon>Candidatus Vecturitrichales</taxon>
        <taxon>Candidatus Vecturitrichaceae</taxon>
        <taxon>Candidatus Vecturithrix</taxon>
    </lineage>
</organism>
<protein>
    <submittedName>
        <fullName evidence="4">RNA-binding region RNP-1</fullName>
    </submittedName>
</protein>
<gene>
    <name evidence="4" type="ORF">U27_04205</name>
</gene>
<dbReference type="PANTHER" id="PTHR48025">
    <property type="entry name" value="OS02G0815200 PROTEIN"/>
    <property type="match status" value="1"/>
</dbReference>
<sequence length="127" mass="13652">MQESKLYVGNLNYAVTEAQLEELFAPYGDVRSIKIVEGRGFGFVEMATPEEAEQAKEALNEALFQGRSLKIDEARAPKPREFNDGPRSGGRGGSRSGGGRSGSRGPRGGGRGGSRDGSSGGYRRDYY</sequence>
<dbReference type="GO" id="GO:0003729">
    <property type="term" value="F:mRNA binding"/>
    <property type="evidence" value="ECO:0007669"/>
    <property type="project" value="TreeGrafter"/>
</dbReference>
<dbReference type="AlphaFoldDB" id="A0A081BY35"/>
<dbReference type="EMBL" id="DF820465">
    <property type="protein sequence ID" value="GAK57240.1"/>
    <property type="molecule type" value="Genomic_DNA"/>
</dbReference>
<feature type="compositionally biased region" description="Basic and acidic residues" evidence="2">
    <location>
        <begin position="69"/>
        <end position="84"/>
    </location>
</feature>
<dbReference type="Gene3D" id="3.30.70.330">
    <property type="match status" value="1"/>
</dbReference>
<dbReference type="PROSITE" id="PS50102">
    <property type="entry name" value="RRM"/>
    <property type="match status" value="1"/>
</dbReference>
<reference evidence="4" key="1">
    <citation type="journal article" date="2015" name="PeerJ">
        <title>First genomic representation of candidate bacterial phylum KSB3 points to enhanced environmental sensing as a trigger of wastewater bulking.</title>
        <authorList>
            <person name="Sekiguchi Y."/>
            <person name="Ohashi A."/>
            <person name="Parks D.H."/>
            <person name="Yamauchi T."/>
            <person name="Tyson G.W."/>
            <person name="Hugenholtz P."/>
        </authorList>
    </citation>
    <scope>NUCLEOTIDE SEQUENCE [LARGE SCALE GENOMIC DNA]</scope>
</reference>
<dbReference type="InterPro" id="IPR012677">
    <property type="entry name" value="Nucleotide-bd_a/b_plait_sf"/>
</dbReference>
<dbReference type="eggNOG" id="COG0724">
    <property type="taxonomic scope" value="Bacteria"/>
</dbReference>
<evidence type="ECO:0000256" key="2">
    <source>
        <dbReference type="SAM" id="MobiDB-lite"/>
    </source>
</evidence>
<feature type="compositionally biased region" description="Gly residues" evidence="2">
    <location>
        <begin position="87"/>
        <end position="112"/>
    </location>
</feature>
<dbReference type="HOGENOM" id="CLU_012062_28_1_0"/>
<name>A0A081BY35_VECG1</name>
<keyword evidence="5" id="KW-1185">Reference proteome</keyword>
<dbReference type="InterPro" id="IPR035979">
    <property type="entry name" value="RBD_domain_sf"/>
</dbReference>
<dbReference type="SUPFAM" id="SSF54928">
    <property type="entry name" value="RNA-binding domain, RBD"/>
    <property type="match status" value="1"/>
</dbReference>
<feature type="domain" description="RRM" evidence="3">
    <location>
        <begin position="4"/>
        <end position="76"/>
    </location>
</feature>
<dbReference type="PANTHER" id="PTHR48025:SF1">
    <property type="entry name" value="RRM DOMAIN-CONTAINING PROTEIN"/>
    <property type="match status" value="1"/>
</dbReference>
<dbReference type="STRING" id="1499967.U27_04205"/>
<keyword evidence="1" id="KW-0694">RNA-binding</keyword>
<dbReference type="Proteomes" id="UP000030661">
    <property type="component" value="Unassembled WGS sequence"/>
</dbReference>
<dbReference type="SMART" id="SM00360">
    <property type="entry name" value="RRM"/>
    <property type="match status" value="1"/>
</dbReference>